<evidence type="ECO:0000259" key="8">
    <source>
        <dbReference type="Pfam" id="PF02687"/>
    </source>
</evidence>
<evidence type="ECO:0000313" key="10">
    <source>
        <dbReference type="EMBL" id="MFI1967037.1"/>
    </source>
</evidence>
<keyword evidence="4 7" id="KW-1133">Transmembrane helix</keyword>
<name>A0ABW7UZG3_9ACTN</name>
<protein>
    <submittedName>
        <fullName evidence="10">ABC transporter permease</fullName>
    </submittedName>
</protein>
<comment type="similarity">
    <text evidence="6">Belongs to the ABC-4 integral membrane protein family.</text>
</comment>
<accession>A0ABW7UZG3</accession>
<evidence type="ECO:0000256" key="4">
    <source>
        <dbReference type="ARBA" id="ARBA00022989"/>
    </source>
</evidence>
<evidence type="ECO:0000256" key="3">
    <source>
        <dbReference type="ARBA" id="ARBA00022692"/>
    </source>
</evidence>
<feature type="domain" description="ABC3 transporter permease C-terminal" evidence="8">
    <location>
        <begin position="270"/>
        <end position="390"/>
    </location>
</feature>
<dbReference type="Proteomes" id="UP001611548">
    <property type="component" value="Unassembled WGS sequence"/>
</dbReference>
<dbReference type="PANTHER" id="PTHR30572">
    <property type="entry name" value="MEMBRANE COMPONENT OF TRANSPORTER-RELATED"/>
    <property type="match status" value="1"/>
</dbReference>
<dbReference type="InterPro" id="IPR003838">
    <property type="entry name" value="ABC3_permease_C"/>
</dbReference>
<dbReference type="Pfam" id="PF12704">
    <property type="entry name" value="MacB_PCD"/>
    <property type="match status" value="2"/>
</dbReference>
<organism evidence="10 11">
    <name type="scientific">Streptomyces pathocidini</name>
    <dbReference type="NCBI Taxonomy" id="1650571"/>
    <lineage>
        <taxon>Bacteria</taxon>
        <taxon>Bacillati</taxon>
        <taxon>Actinomycetota</taxon>
        <taxon>Actinomycetes</taxon>
        <taxon>Kitasatosporales</taxon>
        <taxon>Streptomycetaceae</taxon>
        <taxon>Streptomyces</taxon>
    </lineage>
</organism>
<comment type="caution">
    <text evidence="10">The sequence shown here is derived from an EMBL/GenBank/DDBJ whole genome shotgun (WGS) entry which is preliminary data.</text>
</comment>
<feature type="transmembrane region" description="Helical" evidence="7">
    <location>
        <begin position="360"/>
        <end position="380"/>
    </location>
</feature>
<dbReference type="InterPro" id="IPR025857">
    <property type="entry name" value="MacB_PCD"/>
</dbReference>
<reference evidence="10 11" key="1">
    <citation type="submission" date="2024-10" db="EMBL/GenBank/DDBJ databases">
        <title>The Natural Products Discovery Center: Release of the First 8490 Sequenced Strains for Exploring Actinobacteria Biosynthetic Diversity.</title>
        <authorList>
            <person name="Kalkreuter E."/>
            <person name="Kautsar S.A."/>
            <person name="Yang D."/>
            <person name="Bader C.D."/>
            <person name="Teijaro C.N."/>
            <person name="Fluegel L."/>
            <person name="Davis C.M."/>
            <person name="Simpson J.R."/>
            <person name="Lauterbach L."/>
            <person name="Steele A.D."/>
            <person name="Gui C."/>
            <person name="Meng S."/>
            <person name="Li G."/>
            <person name="Viehrig K."/>
            <person name="Ye F."/>
            <person name="Su P."/>
            <person name="Kiefer A.F."/>
            <person name="Nichols A."/>
            <person name="Cepeda A.J."/>
            <person name="Yan W."/>
            <person name="Fan B."/>
            <person name="Jiang Y."/>
            <person name="Adhikari A."/>
            <person name="Zheng C.-J."/>
            <person name="Schuster L."/>
            <person name="Cowan T.M."/>
            <person name="Smanski M.J."/>
            <person name="Chevrette M.G."/>
            <person name="De Carvalho L.P.S."/>
            <person name="Shen B."/>
        </authorList>
    </citation>
    <scope>NUCLEOTIDE SEQUENCE [LARGE SCALE GENOMIC DNA]</scope>
    <source>
        <strain evidence="10 11">NPDC020327</strain>
    </source>
</reference>
<evidence type="ECO:0000313" key="11">
    <source>
        <dbReference type="Proteomes" id="UP001611548"/>
    </source>
</evidence>
<feature type="transmembrane region" description="Helical" evidence="7">
    <location>
        <begin position="722"/>
        <end position="747"/>
    </location>
</feature>
<comment type="subcellular location">
    <subcellularLocation>
        <location evidence="1">Cell membrane</location>
        <topology evidence="1">Multi-pass membrane protein</topology>
    </subcellularLocation>
</comment>
<dbReference type="PANTHER" id="PTHR30572:SF4">
    <property type="entry name" value="ABC TRANSPORTER PERMEASE YTRF"/>
    <property type="match status" value="1"/>
</dbReference>
<feature type="transmembrane region" description="Helical" evidence="7">
    <location>
        <begin position="816"/>
        <end position="835"/>
    </location>
</feature>
<keyword evidence="3 7" id="KW-0812">Transmembrane</keyword>
<keyword evidence="5 7" id="KW-0472">Membrane</keyword>
<dbReference type="Pfam" id="PF02687">
    <property type="entry name" value="FtsX"/>
    <property type="match status" value="2"/>
</dbReference>
<sequence length="850" mass="88752">MFRTALRNVLAHKARLLMTVLAVMLGVAFVSGTLVFTDTLSHAFRSQSAKSYDDVAVAVTSLGNEYDPAETHPGVSQKTLDEIRGLDGVAAAYGRVDGFAGVADPNGKLIGAGWSNKGSNFDPGKDGKDSAYTFTDGEGPLKADEIALDKDSAAKGEYKVGDRVRVATNGPVKEYTLSGIFTTKDGAVNAGGSLVLFDTAVAQEQYLKPGWYRNVTVTAAPGTDDAKLLDAVEPLLPENAEAKTGQAVADEQAEEIEQGLGALKQVLLGFAGIALFVGVFLISNTFSMLVAQRTRELALMRAVGASRRQITRSVLLEAGVVGAIASAVGFVLGVGLALGLRSGMAAFEMKIPAGPLVVTPTPVIAALAVGVLITMFAAWLPGRRAAKIPPVAAMNSVHAVATTKSLVVRNSIGAFVTAVGAVVIVWGAGMGGDGGRLRIAAGAFFALIGVIILIPLLSRPVIALIRPILTGPFGVAGKLAGQNAVRNPRRTGATASALAIGLTLVTGLSVLGVTVGKALDKMATDNIKADYMVSMANGGDLDRSAVTALEKVKGATAVSPQQAVQFELKKPGTGEKIFMAGSAVKAGDIERVLKVDVVQGSADSLANGQIAVAEKTAKKRGWKVGTALPVTFADEKQATLTIGAIYKDSEFLSPTLLDTKVVNEHETKPSIRQVFVKMAGGQSEANEKALLGALGENPAIRLMDHQDIRDEFGGTINMMLNILYGLLAMALIIAVLGVVNTLAMSVFERQQEIGMLRAIGLDRRRVKRMVRLEAVVISLFGALIGIGLGVFLGWAIGETLKAALTGYALVLPWDRIAIFLVLAGLVGVLASLWPARSAAKLNMLNAIKTE</sequence>
<feature type="transmembrane region" description="Helical" evidence="7">
    <location>
        <begin position="266"/>
        <end position="291"/>
    </location>
</feature>
<feature type="domain" description="MacB-like periplasmic core" evidence="9">
    <location>
        <begin position="491"/>
        <end position="683"/>
    </location>
</feature>
<feature type="transmembrane region" description="Helical" evidence="7">
    <location>
        <begin position="437"/>
        <end position="457"/>
    </location>
</feature>
<evidence type="ECO:0000256" key="6">
    <source>
        <dbReference type="ARBA" id="ARBA00038076"/>
    </source>
</evidence>
<keyword evidence="11" id="KW-1185">Reference proteome</keyword>
<feature type="transmembrane region" description="Helical" evidence="7">
    <location>
        <begin position="314"/>
        <end position="340"/>
    </location>
</feature>
<feature type="transmembrane region" description="Helical" evidence="7">
    <location>
        <begin position="412"/>
        <end position="431"/>
    </location>
</feature>
<dbReference type="EMBL" id="JBIRWE010000013">
    <property type="protein sequence ID" value="MFI1967037.1"/>
    <property type="molecule type" value="Genomic_DNA"/>
</dbReference>
<evidence type="ECO:0000259" key="9">
    <source>
        <dbReference type="Pfam" id="PF12704"/>
    </source>
</evidence>
<proteinExistence type="inferred from homology"/>
<keyword evidence="2" id="KW-1003">Cell membrane</keyword>
<feature type="domain" description="MacB-like periplasmic core" evidence="9">
    <location>
        <begin position="17"/>
        <end position="234"/>
    </location>
</feature>
<feature type="transmembrane region" description="Helical" evidence="7">
    <location>
        <begin position="774"/>
        <end position="796"/>
    </location>
</feature>
<dbReference type="InterPro" id="IPR050250">
    <property type="entry name" value="Macrolide_Exporter_MacB"/>
</dbReference>
<evidence type="ECO:0000256" key="5">
    <source>
        <dbReference type="ARBA" id="ARBA00023136"/>
    </source>
</evidence>
<evidence type="ECO:0000256" key="1">
    <source>
        <dbReference type="ARBA" id="ARBA00004651"/>
    </source>
</evidence>
<dbReference type="RefSeq" id="WP_055472604.1">
    <property type="nucleotide sequence ID" value="NZ_JBIRWE010000013.1"/>
</dbReference>
<feature type="domain" description="ABC3 transporter permease C-terminal" evidence="8">
    <location>
        <begin position="726"/>
        <end position="842"/>
    </location>
</feature>
<gene>
    <name evidence="10" type="ORF">ACH429_23470</name>
</gene>
<evidence type="ECO:0000256" key="7">
    <source>
        <dbReference type="SAM" id="Phobius"/>
    </source>
</evidence>
<feature type="transmembrane region" description="Helical" evidence="7">
    <location>
        <begin position="495"/>
        <end position="516"/>
    </location>
</feature>
<evidence type="ECO:0000256" key="2">
    <source>
        <dbReference type="ARBA" id="ARBA00022475"/>
    </source>
</evidence>